<evidence type="ECO:0000313" key="1">
    <source>
        <dbReference type="EMBL" id="KAK0047842.1"/>
    </source>
</evidence>
<reference evidence="1" key="2">
    <citation type="submission" date="2023-04" db="EMBL/GenBank/DDBJ databases">
        <authorList>
            <person name="Bu L."/>
            <person name="Lu L."/>
            <person name="Laidemitt M.R."/>
            <person name="Zhang S.M."/>
            <person name="Mutuku M."/>
            <person name="Mkoji G."/>
            <person name="Steinauer M."/>
            <person name="Loker E.S."/>
        </authorList>
    </citation>
    <scope>NUCLEOTIDE SEQUENCE</scope>
    <source>
        <strain evidence="1">KasaAsao</strain>
        <tissue evidence="1">Whole Snail</tissue>
    </source>
</reference>
<dbReference type="EMBL" id="JASAOG010000145">
    <property type="protein sequence ID" value="KAK0047842.1"/>
    <property type="molecule type" value="Genomic_DNA"/>
</dbReference>
<evidence type="ECO:0000313" key="2">
    <source>
        <dbReference type="Proteomes" id="UP001233172"/>
    </source>
</evidence>
<comment type="caution">
    <text evidence="1">The sequence shown here is derived from an EMBL/GenBank/DDBJ whole genome shotgun (WGS) entry which is preliminary data.</text>
</comment>
<protein>
    <submittedName>
        <fullName evidence="1">Uncharacterized protein</fullName>
    </submittedName>
</protein>
<gene>
    <name evidence="1" type="ORF">Bpfe_022766</name>
</gene>
<feature type="non-terminal residue" evidence="1">
    <location>
        <position position="93"/>
    </location>
</feature>
<proteinExistence type="predicted"/>
<dbReference type="Proteomes" id="UP001233172">
    <property type="component" value="Unassembled WGS sequence"/>
</dbReference>
<reference evidence="1" key="1">
    <citation type="journal article" date="2023" name="PLoS Negl. Trop. Dis.">
        <title>A genome sequence for Biomphalaria pfeifferi, the major vector snail for the human-infecting parasite Schistosoma mansoni.</title>
        <authorList>
            <person name="Bu L."/>
            <person name="Lu L."/>
            <person name="Laidemitt M.R."/>
            <person name="Zhang S.M."/>
            <person name="Mutuku M."/>
            <person name="Mkoji G."/>
            <person name="Steinauer M."/>
            <person name="Loker E.S."/>
        </authorList>
    </citation>
    <scope>NUCLEOTIDE SEQUENCE</scope>
    <source>
        <strain evidence="1">KasaAsao</strain>
    </source>
</reference>
<accession>A0AAD8B5D2</accession>
<dbReference type="AlphaFoldDB" id="A0AAD8B5D2"/>
<name>A0AAD8B5D2_BIOPF</name>
<sequence>MTQNASMKTLRSTDKRFNFGLKCESGSSHTIGSQKITIEAASLTKEYLILKYSRNKPQQEQKETDIVVLYVEKKKRLSKTQFHWLVLATAARG</sequence>
<keyword evidence="2" id="KW-1185">Reference proteome</keyword>
<organism evidence="1 2">
    <name type="scientific">Biomphalaria pfeifferi</name>
    <name type="common">Bloodfluke planorb</name>
    <name type="synonym">Freshwater snail</name>
    <dbReference type="NCBI Taxonomy" id="112525"/>
    <lineage>
        <taxon>Eukaryota</taxon>
        <taxon>Metazoa</taxon>
        <taxon>Spiralia</taxon>
        <taxon>Lophotrochozoa</taxon>
        <taxon>Mollusca</taxon>
        <taxon>Gastropoda</taxon>
        <taxon>Heterobranchia</taxon>
        <taxon>Euthyneura</taxon>
        <taxon>Panpulmonata</taxon>
        <taxon>Hygrophila</taxon>
        <taxon>Lymnaeoidea</taxon>
        <taxon>Planorbidae</taxon>
        <taxon>Biomphalaria</taxon>
    </lineage>
</organism>